<name>A0A0R1MG96_9LACO</name>
<feature type="domain" description="UspA" evidence="3">
    <location>
        <begin position="42"/>
        <end position="185"/>
    </location>
</feature>
<dbReference type="InterPro" id="IPR006016">
    <property type="entry name" value="UspA"/>
</dbReference>
<dbReference type="Pfam" id="PF00582">
    <property type="entry name" value="Usp"/>
    <property type="match status" value="1"/>
</dbReference>
<reference evidence="4 5" key="1">
    <citation type="journal article" date="2015" name="Genome Announc.">
        <title>Expanding the biotechnology potential of lactobacilli through comparative genomics of 213 strains and associated genera.</title>
        <authorList>
            <person name="Sun Z."/>
            <person name="Harris H.M."/>
            <person name="McCann A."/>
            <person name="Guo C."/>
            <person name="Argimon S."/>
            <person name="Zhang W."/>
            <person name="Yang X."/>
            <person name="Jeffery I.B."/>
            <person name="Cooney J.C."/>
            <person name="Kagawa T.F."/>
            <person name="Liu W."/>
            <person name="Song Y."/>
            <person name="Salvetti E."/>
            <person name="Wrobel A."/>
            <person name="Rasinkangas P."/>
            <person name="Parkhill J."/>
            <person name="Rea M.C."/>
            <person name="O'Sullivan O."/>
            <person name="Ritari J."/>
            <person name="Douillard F.P."/>
            <person name="Paul Ross R."/>
            <person name="Yang R."/>
            <person name="Briner A.E."/>
            <person name="Felis G.E."/>
            <person name="de Vos W.M."/>
            <person name="Barrangou R."/>
            <person name="Klaenhammer T.R."/>
            <person name="Caufield P.W."/>
            <person name="Cui Y."/>
            <person name="Zhang H."/>
            <person name="O'Toole P.W."/>
        </authorList>
    </citation>
    <scope>NUCLEOTIDE SEQUENCE [LARGE SCALE GENOMIC DNA]</scope>
    <source>
        <strain evidence="4 5">DSM 19519</strain>
    </source>
</reference>
<protein>
    <submittedName>
        <fullName evidence="4">Universal stress protein</fullName>
    </submittedName>
</protein>
<gene>
    <name evidence="4" type="ORF">FC92_GL000272</name>
</gene>
<keyword evidence="2" id="KW-0472">Membrane</keyword>
<comment type="caution">
    <text evidence="4">The sequence shown here is derived from an EMBL/GenBank/DDBJ whole genome shotgun (WGS) entry which is preliminary data.</text>
</comment>
<organism evidence="4 5">
    <name type="scientific">Liquorilactobacillus hordei DSM 19519</name>
    <dbReference type="NCBI Taxonomy" id="1423759"/>
    <lineage>
        <taxon>Bacteria</taxon>
        <taxon>Bacillati</taxon>
        <taxon>Bacillota</taxon>
        <taxon>Bacilli</taxon>
        <taxon>Lactobacillales</taxon>
        <taxon>Lactobacillaceae</taxon>
        <taxon>Liquorilactobacillus</taxon>
    </lineage>
</organism>
<dbReference type="CDD" id="cd00293">
    <property type="entry name" value="USP-like"/>
    <property type="match status" value="1"/>
</dbReference>
<dbReference type="InterPro" id="IPR014729">
    <property type="entry name" value="Rossmann-like_a/b/a_fold"/>
</dbReference>
<comment type="similarity">
    <text evidence="1">Belongs to the universal stress protein A family.</text>
</comment>
<keyword evidence="2" id="KW-1133">Transmembrane helix</keyword>
<proteinExistence type="inferred from homology"/>
<keyword evidence="5" id="KW-1185">Reference proteome</keyword>
<dbReference type="AlphaFoldDB" id="A0A0R1MG96"/>
<dbReference type="SUPFAM" id="SSF52402">
    <property type="entry name" value="Adenine nucleotide alpha hydrolases-like"/>
    <property type="match status" value="1"/>
</dbReference>
<evidence type="ECO:0000256" key="1">
    <source>
        <dbReference type="ARBA" id="ARBA00008791"/>
    </source>
</evidence>
<dbReference type="STRING" id="1423759.FC92_GL000272"/>
<accession>A0A0R1MG96</accession>
<evidence type="ECO:0000313" key="5">
    <source>
        <dbReference type="Proteomes" id="UP000051448"/>
    </source>
</evidence>
<dbReference type="PATRIC" id="fig|1423759.3.peg.282"/>
<evidence type="ECO:0000313" key="4">
    <source>
        <dbReference type="EMBL" id="KRL07039.1"/>
    </source>
</evidence>
<dbReference type="PANTHER" id="PTHR46268:SF6">
    <property type="entry name" value="UNIVERSAL STRESS PROTEIN UP12"/>
    <property type="match status" value="1"/>
</dbReference>
<sequence length="186" mass="21775">MLTLRNNEFIYILKFSFLTAIIMICLYSILCTRKCFFMSNNYQRILCPISWSDNSMNALKETVNYTRNHNIQLDILYVIDSTLLAFGSFQPVMSPQQQKELAEIYEKKMTNLIQKILDEGSSMYQVHSHIRFGDPRKVICENFLEEYRNDLIVLGQPHLNHLHRALTGSVYTYVSKYASCDILTIH</sequence>
<dbReference type="PANTHER" id="PTHR46268">
    <property type="entry name" value="STRESS RESPONSE PROTEIN NHAX"/>
    <property type="match status" value="1"/>
</dbReference>
<dbReference type="PRINTS" id="PR01438">
    <property type="entry name" value="UNVRSLSTRESS"/>
</dbReference>
<dbReference type="Gene3D" id="3.40.50.620">
    <property type="entry name" value="HUPs"/>
    <property type="match status" value="1"/>
</dbReference>
<evidence type="ECO:0000259" key="3">
    <source>
        <dbReference type="Pfam" id="PF00582"/>
    </source>
</evidence>
<evidence type="ECO:0000256" key="2">
    <source>
        <dbReference type="SAM" id="Phobius"/>
    </source>
</evidence>
<dbReference type="EMBL" id="AZDX01000011">
    <property type="protein sequence ID" value="KRL07039.1"/>
    <property type="molecule type" value="Genomic_DNA"/>
</dbReference>
<dbReference type="Proteomes" id="UP000051448">
    <property type="component" value="Unassembled WGS sequence"/>
</dbReference>
<keyword evidence="2" id="KW-0812">Transmembrane</keyword>
<feature type="transmembrane region" description="Helical" evidence="2">
    <location>
        <begin position="12"/>
        <end position="30"/>
    </location>
</feature>
<dbReference type="InterPro" id="IPR006015">
    <property type="entry name" value="Universal_stress_UspA"/>
</dbReference>